<name>T1EU95_HELRO</name>
<evidence type="ECO:0000256" key="5">
    <source>
        <dbReference type="ARBA" id="ARBA00022692"/>
    </source>
</evidence>
<dbReference type="GeneID" id="20200145"/>
<dbReference type="EnsemblMetazoa" id="HelroT163594">
    <property type="protein sequence ID" value="HelroP163594"/>
    <property type="gene ID" value="HelroG163594"/>
</dbReference>
<evidence type="ECO:0000256" key="12">
    <source>
        <dbReference type="SAM" id="Phobius"/>
    </source>
</evidence>
<evidence type="ECO:0000256" key="11">
    <source>
        <dbReference type="ARBA" id="ARBA00024803"/>
    </source>
</evidence>
<dbReference type="Pfam" id="PF10149">
    <property type="entry name" value="TM231"/>
    <property type="match status" value="2"/>
</dbReference>
<dbReference type="GO" id="GO:0060170">
    <property type="term" value="C:ciliary membrane"/>
    <property type="evidence" value="ECO:0000318"/>
    <property type="project" value="GO_Central"/>
</dbReference>
<dbReference type="KEGG" id="hro:HELRODRAFT_163594"/>
<sequence>MALITFYQIPKTIKYKSNVCSCATFITVLLFLLTFIPPLIIVLLTENFLNGINTGYERPIVYFNSKLLCYLKTDQHGNYITWSTFPNHQFIEASQLRVPNATSVTTFKMESMGHIGFVVPPHCNNLELIGRLVLLQNVPITFNDTLYEAPVINQSSLSSKTYQVVNVLKHYNRRKVRTQLTNQQAVWRKDADEPNKSTFTVKLIISYDAAFNFYYYQTIWEQLKWFWVVYLAILIPFYWVFGYIRRLIFTNHMVITWVAKGENFRYGTRMKDEGYT</sequence>
<feature type="transmembrane region" description="Helical" evidence="12">
    <location>
        <begin position="21"/>
        <end position="44"/>
    </location>
</feature>
<evidence type="ECO:0000256" key="7">
    <source>
        <dbReference type="ARBA" id="ARBA00023069"/>
    </source>
</evidence>
<evidence type="ECO:0000313" key="15">
    <source>
        <dbReference type="Proteomes" id="UP000015101"/>
    </source>
</evidence>
<dbReference type="GO" id="GO:0035869">
    <property type="term" value="C:ciliary transition zone"/>
    <property type="evidence" value="ECO:0000318"/>
    <property type="project" value="GO_Central"/>
</dbReference>
<accession>T1EU95</accession>
<dbReference type="GO" id="GO:0060271">
    <property type="term" value="P:cilium assembly"/>
    <property type="evidence" value="ECO:0000318"/>
    <property type="project" value="GO_Central"/>
</dbReference>
<dbReference type="EMBL" id="AMQM01001405">
    <property type="status" value="NOT_ANNOTATED_CDS"/>
    <property type="molecule type" value="Genomic_DNA"/>
</dbReference>
<evidence type="ECO:0000256" key="1">
    <source>
        <dbReference type="ARBA" id="ARBA00004272"/>
    </source>
</evidence>
<dbReference type="eggNOG" id="KOG4838">
    <property type="taxonomic scope" value="Eukaryota"/>
</dbReference>
<reference evidence="15" key="1">
    <citation type="submission" date="2012-12" db="EMBL/GenBank/DDBJ databases">
        <authorList>
            <person name="Hellsten U."/>
            <person name="Grimwood J."/>
            <person name="Chapman J.A."/>
            <person name="Shapiro H."/>
            <person name="Aerts A."/>
            <person name="Otillar R.P."/>
            <person name="Terry A.Y."/>
            <person name="Boore J.L."/>
            <person name="Simakov O."/>
            <person name="Marletaz F."/>
            <person name="Cho S.-J."/>
            <person name="Edsinger-Gonzales E."/>
            <person name="Havlak P."/>
            <person name="Kuo D.-H."/>
            <person name="Larsson T."/>
            <person name="Lv J."/>
            <person name="Arendt D."/>
            <person name="Savage R."/>
            <person name="Osoegawa K."/>
            <person name="de Jong P."/>
            <person name="Lindberg D.R."/>
            <person name="Seaver E.C."/>
            <person name="Weisblat D.A."/>
            <person name="Putnam N.H."/>
            <person name="Grigoriev I.V."/>
            <person name="Rokhsar D.S."/>
        </authorList>
    </citation>
    <scope>NUCLEOTIDE SEQUENCE</scope>
</reference>
<evidence type="ECO:0000256" key="8">
    <source>
        <dbReference type="ARBA" id="ARBA00023136"/>
    </source>
</evidence>
<keyword evidence="10" id="KW-0966">Cell projection</keyword>
<comment type="similarity">
    <text evidence="2">Belongs to the TMEM231 family.</text>
</comment>
<dbReference type="RefSeq" id="XP_009025677.1">
    <property type="nucleotide sequence ID" value="XM_009027429.1"/>
</dbReference>
<dbReference type="PANTHER" id="PTHR14605:SF1">
    <property type="entry name" value="TRANSMEMBRANE PROTEIN 231"/>
    <property type="match status" value="1"/>
</dbReference>
<dbReference type="OMA" id="CATFITV"/>
<keyword evidence="5 12" id="KW-0812">Transmembrane</keyword>
<dbReference type="Proteomes" id="UP000015101">
    <property type="component" value="Unassembled WGS sequence"/>
</dbReference>
<keyword evidence="6 12" id="KW-1133">Transmembrane helix</keyword>
<dbReference type="HOGENOM" id="CLU_070969_0_0_1"/>
<gene>
    <name evidence="14" type="primary">20200145</name>
    <name evidence="13" type="ORF">HELRODRAFT_163594</name>
</gene>
<keyword evidence="8 12" id="KW-0472">Membrane</keyword>
<keyword evidence="4" id="KW-1003">Cell membrane</keyword>
<keyword evidence="9" id="KW-0325">Glycoprotein</keyword>
<evidence type="ECO:0000256" key="10">
    <source>
        <dbReference type="ARBA" id="ARBA00023273"/>
    </source>
</evidence>
<keyword evidence="15" id="KW-1185">Reference proteome</keyword>
<feature type="transmembrane region" description="Helical" evidence="12">
    <location>
        <begin position="225"/>
        <end position="244"/>
    </location>
</feature>
<dbReference type="InterPro" id="IPR019306">
    <property type="entry name" value="TMEM231"/>
</dbReference>
<reference evidence="13 15" key="2">
    <citation type="journal article" date="2013" name="Nature">
        <title>Insights into bilaterian evolution from three spiralian genomes.</title>
        <authorList>
            <person name="Simakov O."/>
            <person name="Marletaz F."/>
            <person name="Cho S.J."/>
            <person name="Edsinger-Gonzales E."/>
            <person name="Havlak P."/>
            <person name="Hellsten U."/>
            <person name="Kuo D.H."/>
            <person name="Larsson T."/>
            <person name="Lv J."/>
            <person name="Arendt D."/>
            <person name="Savage R."/>
            <person name="Osoegawa K."/>
            <person name="de Jong P."/>
            <person name="Grimwood J."/>
            <person name="Chapman J.A."/>
            <person name="Shapiro H."/>
            <person name="Aerts A."/>
            <person name="Otillar R.P."/>
            <person name="Terry A.Y."/>
            <person name="Boore J.L."/>
            <person name="Grigoriev I.V."/>
            <person name="Lindberg D.R."/>
            <person name="Seaver E.C."/>
            <person name="Weisblat D.A."/>
            <person name="Putnam N.H."/>
            <person name="Rokhsar D.S."/>
        </authorList>
    </citation>
    <scope>NUCLEOTIDE SEQUENCE</scope>
</reference>
<organism evidence="14 15">
    <name type="scientific">Helobdella robusta</name>
    <name type="common">Californian leech</name>
    <dbReference type="NCBI Taxonomy" id="6412"/>
    <lineage>
        <taxon>Eukaryota</taxon>
        <taxon>Metazoa</taxon>
        <taxon>Spiralia</taxon>
        <taxon>Lophotrochozoa</taxon>
        <taxon>Annelida</taxon>
        <taxon>Clitellata</taxon>
        <taxon>Hirudinea</taxon>
        <taxon>Rhynchobdellida</taxon>
        <taxon>Glossiphoniidae</taxon>
        <taxon>Helobdella</taxon>
    </lineage>
</organism>
<dbReference type="PANTHER" id="PTHR14605">
    <property type="entry name" value="CHST5 PROTEIN"/>
    <property type="match status" value="1"/>
</dbReference>
<dbReference type="EMBL" id="KB097495">
    <property type="protein sequence ID" value="ESN96524.1"/>
    <property type="molecule type" value="Genomic_DNA"/>
</dbReference>
<dbReference type="STRING" id="6412.T1EU95"/>
<comment type="subcellular location">
    <subcellularLocation>
        <location evidence="1">Cell projection</location>
        <location evidence="1">Cilium membrane</location>
        <topology evidence="1">Multi-pass membrane protein</topology>
    </subcellularLocation>
</comment>
<protein>
    <recommendedName>
        <fullName evidence="3">Transmembrane protein 231</fullName>
    </recommendedName>
</protein>
<dbReference type="InParanoid" id="T1EU95"/>
<dbReference type="GO" id="GO:0032880">
    <property type="term" value="P:regulation of protein localization"/>
    <property type="evidence" value="ECO:0000318"/>
    <property type="project" value="GO_Central"/>
</dbReference>
<evidence type="ECO:0000256" key="4">
    <source>
        <dbReference type="ARBA" id="ARBA00022475"/>
    </source>
</evidence>
<evidence type="ECO:0000256" key="9">
    <source>
        <dbReference type="ARBA" id="ARBA00023180"/>
    </source>
</evidence>
<dbReference type="CTD" id="20200145"/>
<evidence type="ECO:0000313" key="14">
    <source>
        <dbReference type="EnsemblMetazoa" id="HelroP163594"/>
    </source>
</evidence>
<evidence type="ECO:0000256" key="3">
    <source>
        <dbReference type="ARBA" id="ARBA00015087"/>
    </source>
</evidence>
<dbReference type="AlphaFoldDB" id="T1EU95"/>
<evidence type="ECO:0000256" key="2">
    <source>
        <dbReference type="ARBA" id="ARBA00009082"/>
    </source>
</evidence>
<comment type="function">
    <text evidence="11">Transmembrane component of the tectonic-like complex, a complex localized at the transition zone of primary cilia and acting as a barrier that prevents diffusion of transmembrane proteins between the cilia and plasma membranes. Required for ciliogenesis and sonic hedgehog/SHH signaling.</text>
</comment>
<keyword evidence="7" id="KW-0969">Cilium</keyword>
<dbReference type="OrthoDB" id="426438at2759"/>
<evidence type="ECO:0000256" key="6">
    <source>
        <dbReference type="ARBA" id="ARBA00022989"/>
    </source>
</evidence>
<proteinExistence type="inferred from homology"/>
<reference evidence="14" key="3">
    <citation type="submission" date="2015-06" db="UniProtKB">
        <authorList>
            <consortium name="EnsemblMetazoa"/>
        </authorList>
    </citation>
    <scope>IDENTIFICATION</scope>
</reference>
<evidence type="ECO:0000313" key="13">
    <source>
        <dbReference type="EMBL" id="ESN96524.1"/>
    </source>
</evidence>